<reference evidence="1 2" key="2">
    <citation type="journal article" date="2022" name="Mol. Ecol. Resour.">
        <title>The genomes of chicory, endive, great burdock and yacon provide insights into Asteraceae paleo-polyploidization history and plant inulin production.</title>
        <authorList>
            <person name="Fan W."/>
            <person name="Wang S."/>
            <person name="Wang H."/>
            <person name="Wang A."/>
            <person name="Jiang F."/>
            <person name="Liu H."/>
            <person name="Zhao H."/>
            <person name="Xu D."/>
            <person name="Zhang Y."/>
        </authorList>
    </citation>
    <scope>NUCLEOTIDE SEQUENCE [LARGE SCALE GENOMIC DNA]</scope>
    <source>
        <strain evidence="2">cv. Punajuju</strain>
        <tissue evidence="1">Leaves</tissue>
    </source>
</reference>
<reference evidence="2" key="1">
    <citation type="journal article" date="2022" name="Mol. Ecol. Resour.">
        <title>The genomes of chicory, endive, great burdock and yacon provide insights into Asteraceae palaeo-polyploidization history and plant inulin production.</title>
        <authorList>
            <person name="Fan W."/>
            <person name="Wang S."/>
            <person name="Wang H."/>
            <person name="Wang A."/>
            <person name="Jiang F."/>
            <person name="Liu H."/>
            <person name="Zhao H."/>
            <person name="Xu D."/>
            <person name="Zhang Y."/>
        </authorList>
    </citation>
    <scope>NUCLEOTIDE SEQUENCE [LARGE SCALE GENOMIC DNA]</scope>
    <source>
        <strain evidence="2">cv. Punajuju</strain>
    </source>
</reference>
<dbReference type="EMBL" id="CM042011">
    <property type="protein sequence ID" value="KAI3767279.1"/>
    <property type="molecule type" value="Genomic_DNA"/>
</dbReference>
<accession>A0ACB9F7P9</accession>
<comment type="caution">
    <text evidence="1">The sequence shown here is derived from an EMBL/GenBank/DDBJ whole genome shotgun (WGS) entry which is preliminary data.</text>
</comment>
<sequence>MYVLVRNQRSGKSWEYIESLWFKNLLLLLPPVFIVVKKHEFHVKNLEEDLENQARGIEADMEDLVGVKVDQEQKAIRVEENLIKVKLLKMKKYSSK</sequence>
<proteinExistence type="predicted"/>
<gene>
    <name evidence="1" type="ORF">L2E82_17372</name>
</gene>
<keyword evidence="2" id="KW-1185">Reference proteome</keyword>
<name>A0ACB9F7P9_CICIN</name>
<organism evidence="1 2">
    <name type="scientific">Cichorium intybus</name>
    <name type="common">Chicory</name>
    <dbReference type="NCBI Taxonomy" id="13427"/>
    <lineage>
        <taxon>Eukaryota</taxon>
        <taxon>Viridiplantae</taxon>
        <taxon>Streptophyta</taxon>
        <taxon>Embryophyta</taxon>
        <taxon>Tracheophyta</taxon>
        <taxon>Spermatophyta</taxon>
        <taxon>Magnoliopsida</taxon>
        <taxon>eudicotyledons</taxon>
        <taxon>Gunneridae</taxon>
        <taxon>Pentapetalae</taxon>
        <taxon>asterids</taxon>
        <taxon>campanulids</taxon>
        <taxon>Asterales</taxon>
        <taxon>Asteraceae</taxon>
        <taxon>Cichorioideae</taxon>
        <taxon>Cichorieae</taxon>
        <taxon>Cichoriinae</taxon>
        <taxon>Cichorium</taxon>
    </lineage>
</organism>
<evidence type="ECO:0000313" key="1">
    <source>
        <dbReference type="EMBL" id="KAI3767279.1"/>
    </source>
</evidence>
<dbReference type="Proteomes" id="UP001055811">
    <property type="component" value="Linkage Group LG03"/>
</dbReference>
<protein>
    <submittedName>
        <fullName evidence="1">Uncharacterized protein</fullName>
    </submittedName>
</protein>
<evidence type="ECO:0000313" key="2">
    <source>
        <dbReference type="Proteomes" id="UP001055811"/>
    </source>
</evidence>